<proteinExistence type="inferred from homology"/>
<reference evidence="4" key="2">
    <citation type="journal article" date="2018" name="Genome Res.">
        <title>The genomic architecture and molecular evolution of ant odorant receptors.</title>
        <authorList>
            <person name="McKenzie S.K."/>
            <person name="Kronauer D.J.C."/>
        </authorList>
    </citation>
    <scope>NUCLEOTIDE SEQUENCE [LARGE SCALE GENOMIC DNA]</scope>
    <source>
        <strain evidence="4">Clonal line C1</strain>
    </source>
</reference>
<dbReference type="AlphaFoldDB" id="A0A026WQK8"/>
<sequence>MSEKMLSKDPGDEKDGNDSTTLSALFDNAFEMFNNINNTQEPTNSTKVQVDIKRTMRTLEDATRLVSAVDMFSDNESFEEVATENIKYFLLPALLGKLTTKICGNDDRMHLVKVAEIYFVDFLKRLKTYDLTDVQVPEINSTDEKSDAGDNSSVSNRQTHSPRMLEDMVLSRNAKLQRYKQEKELESRLETLKKNLDNPNIDDEIKREYFVTLLKLYAVQIVEELNLLGKEKMILENIKRMGPMHSLASETQKQKLPTPKLQPIIITRDEVQKKVYGAGYPSLPVMTVEEFYDKRVKDGDWPDPSQHGAKNARCLQDVANSGAATSDEKDGEDILKEEMEETDDPEHLERARAMDEYRDTHRRGWGNRANRS</sequence>
<feature type="compositionally biased region" description="Basic and acidic residues" evidence="2">
    <location>
        <begin position="326"/>
        <end position="337"/>
    </location>
</feature>
<comment type="similarity">
    <text evidence="1">Belongs to the IGBP1/TAP42 family.</text>
</comment>
<dbReference type="Proteomes" id="UP000279307">
    <property type="component" value="Chromosome 6"/>
</dbReference>
<gene>
    <name evidence="4" type="ORF">DMN91_006554</name>
    <name evidence="3" type="ORF">X777_01267</name>
</gene>
<reference evidence="3 5" key="1">
    <citation type="journal article" date="2014" name="Curr. Biol.">
        <title>The genome of the clonal raider ant Cerapachys biroi.</title>
        <authorList>
            <person name="Oxley P.R."/>
            <person name="Ji L."/>
            <person name="Fetter-Pruneda I."/>
            <person name="McKenzie S.K."/>
            <person name="Li C."/>
            <person name="Hu H."/>
            <person name="Zhang G."/>
            <person name="Kronauer D.J."/>
        </authorList>
    </citation>
    <scope>NUCLEOTIDE SEQUENCE [LARGE SCALE GENOMIC DNA]</scope>
</reference>
<dbReference type="PANTHER" id="PTHR10933:SF9">
    <property type="entry name" value="IMMUNOGLOBULIN-BINDING PROTEIN 1"/>
    <property type="match status" value="1"/>
</dbReference>
<reference evidence="4" key="3">
    <citation type="submission" date="2018-07" db="EMBL/GenBank/DDBJ databases">
        <authorList>
            <person name="Mckenzie S.K."/>
            <person name="Kronauer D.J.C."/>
        </authorList>
    </citation>
    <scope>NUCLEOTIDE SEQUENCE</scope>
    <source>
        <strain evidence="4">Clonal line C1</strain>
    </source>
</reference>
<evidence type="ECO:0000256" key="1">
    <source>
        <dbReference type="ARBA" id="ARBA00034730"/>
    </source>
</evidence>
<dbReference type="GO" id="GO:0009966">
    <property type="term" value="P:regulation of signal transduction"/>
    <property type="evidence" value="ECO:0007669"/>
    <property type="project" value="InterPro"/>
</dbReference>
<evidence type="ECO:0000313" key="3">
    <source>
        <dbReference type="EMBL" id="EZA58310.1"/>
    </source>
</evidence>
<keyword evidence="5" id="KW-1185">Reference proteome</keyword>
<evidence type="ECO:0000256" key="2">
    <source>
        <dbReference type="SAM" id="MobiDB-lite"/>
    </source>
</evidence>
<dbReference type="OrthoDB" id="10261753at2759"/>
<dbReference type="GO" id="GO:0051721">
    <property type="term" value="F:protein phosphatase 2A binding"/>
    <property type="evidence" value="ECO:0007669"/>
    <property type="project" value="TreeGrafter"/>
</dbReference>
<feature type="compositionally biased region" description="Polar residues" evidence="2">
    <location>
        <begin position="149"/>
        <end position="161"/>
    </location>
</feature>
<dbReference type="Proteomes" id="UP000053097">
    <property type="component" value="Unassembled WGS sequence"/>
</dbReference>
<dbReference type="PANTHER" id="PTHR10933">
    <property type="entry name" value="IMMUNOGLOBULIN-BINDING PROTEIN 1"/>
    <property type="match status" value="1"/>
</dbReference>
<dbReference type="FunFam" id="1.25.40.540:FF:000003">
    <property type="entry name" value="Immunoglobulin (CD79A)-binding protein 1"/>
    <property type="match status" value="1"/>
</dbReference>
<dbReference type="STRING" id="2015173.A0A026WQK8"/>
<organism evidence="3 5">
    <name type="scientific">Ooceraea biroi</name>
    <name type="common">Clonal raider ant</name>
    <name type="synonym">Cerapachys biroi</name>
    <dbReference type="NCBI Taxonomy" id="2015173"/>
    <lineage>
        <taxon>Eukaryota</taxon>
        <taxon>Metazoa</taxon>
        <taxon>Ecdysozoa</taxon>
        <taxon>Arthropoda</taxon>
        <taxon>Hexapoda</taxon>
        <taxon>Insecta</taxon>
        <taxon>Pterygota</taxon>
        <taxon>Neoptera</taxon>
        <taxon>Endopterygota</taxon>
        <taxon>Hymenoptera</taxon>
        <taxon>Apocrita</taxon>
        <taxon>Aculeata</taxon>
        <taxon>Formicoidea</taxon>
        <taxon>Formicidae</taxon>
        <taxon>Dorylinae</taxon>
        <taxon>Ooceraea</taxon>
    </lineage>
</organism>
<accession>A0A026WQK8</accession>
<feature type="compositionally biased region" description="Basic and acidic residues" evidence="2">
    <location>
        <begin position="345"/>
        <end position="359"/>
    </location>
</feature>
<dbReference type="InterPro" id="IPR038511">
    <property type="entry name" value="TAP42/TAP46-like_sf"/>
</dbReference>
<dbReference type="EMBL" id="KK107128">
    <property type="protein sequence ID" value="EZA58310.1"/>
    <property type="molecule type" value="Genomic_DNA"/>
</dbReference>
<dbReference type="GO" id="GO:0035303">
    <property type="term" value="P:regulation of dephosphorylation"/>
    <property type="evidence" value="ECO:0007669"/>
    <property type="project" value="TreeGrafter"/>
</dbReference>
<feature type="region of interest" description="Disordered" evidence="2">
    <location>
        <begin position="140"/>
        <end position="165"/>
    </location>
</feature>
<feature type="region of interest" description="Disordered" evidence="2">
    <location>
        <begin position="319"/>
        <end position="372"/>
    </location>
</feature>
<dbReference type="GO" id="GO:0005829">
    <property type="term" value="C:cytosol"/>
    <property type="evidence" value="ECO:0007669"/>
    <property type="project" value="TreeGrafter"/>
</dbReference>
<protein>
    <submittedName>
        <fullName evidence="3">Immunoglobulin-binding protein 1b</fullName>
    </submittedName>
</protein>
<dbReference type="Gene3D" id="1.25.40.540">
    <property type="entry name" value="TAP42-like family"/>
    <property type="match status" value="1"/>
</dbReference>
<dbReference type="EMBL" id="QOIP01000006">
    <property type="protein sequence ID" value="RLU22173.1"/>
    <property type="molecule type" value="Genomic_DNA"/>
</dbReference>
<feature type="compositionally biased region" description="Basic residues" evidence="2">
    <location>
        <begin position="360"/>
        <end position="372"/>
    </location>
</feature>
<dbReference type="InterPro" id="IPR007304">
    <property type="entry name" value="TAP46-like"/>
</dbReference>
<dbReference type="Pfam" id="PF04177">
    <property type="entry name" value="TAP42"/>
    <property type="match status" value="1"/>
</dbReference>
<dbReference type="OMA" id="EYELCEA"/>
<evidence type="ECO:0000313" key="5">
    <source>
        <dbReference type="Proteomes" id="UP000053097"/>
    </source>
</evidence>
<name>A0A026WQK8_OOCBI</name>
<evidence type="ECO:0000313" key="4">
    <source>
        <dbReference type="EMBL" id="RLU22173.1"/>
    </source>
</evidence>